<dbReference type="RefSeq" id="WP_034242885.1">
    <property type="nucleotide sequence ID" value="NZ_AQRA01000006.1"/>
</dbReference>
<feature type="domain" description="Histidine kinase/HSP90-like ATPase" evidence="7">
    <location>
        <begin position="589"/>
        <end position="684"/>
    </location>
</feature>
<feature type="transmembrane region" description="Helical" evidence="6">
    <location>
        <begin position="451"/>
        <end position="470"/>
    </location>
</feature>
<evidence type="ECO:0000256" key="5">
    <source>
        <dbReference type="ARBA" id="ARBA00023012"/>
    </source>
</evidence>
<keyword evidence="5" id="KW-0902">Two-component regulatory system</keyword>
<dbReference type="EC" id="2.7.13.3" evidence="2"/>
<keyword evidence="6" id="KW-0812">Transmembrane</keyword>
<gene>
    <name evidence="8" type="ORF">ATO12_19115</name>
</gene>
<comment type="catalytic activity">
    <reaction evidence="1">
        <text>ATP + protein L-histidine = ADP + protein N-phospho-L-histidine.</text>
        <dbReference type="EC" id="2.7.13.3"/>
    </reaction>
</comment>
<evidence type="ECO:0000256" key="1">
    <source>
        <dbReference type="ARBA" id="ARBA00000085"/>
    </source>
</evidence>
<evidence type="ECO:0000313" key="9">
    <source>
        <dbReference type="Proteomes" id="UP000023541"/>
    </source>
</evidence>
<proteinExistence type="predicted"/>
<dbReference type="SMART" id="SM00028">
    <property type="entry name" value="TPR"/>
    <property type="match status" value="4"/>
</dbReference>
<dbReference type="InterPro" id="IPR036890">
    <property type="entry name" value="HATPase_C_sf"/>
</dbReference>
<keyword evidence="4" id="KW-0418">Kinase</keyword>
<dbReference type="SMART" id="SM00387">
    <property type="entry name" value="HATPase_c"/>
    <property type="match status" value="1"/>
</dbReference>
<evidence type="ECO:0000259" key="7">
    <source>
        <dbReference type="SMART" id="SM00387"/>
    </source>
</evidence>
<dbReference type="PANTHER" id="PTHR24421:SF10">
    <property type="entry name" value="NITRATE_NITRITE SENSOR PROTEIN NARQ"/>
    <property type="match status" value="1"/>
</dbReference>
<dbReference type="InterPro" id="IPR011990">
    <property type="entry name" value="TPR-like_helical_dom_sf"/>
</dbReference>
<evidence type="ECO:0000256" key="3">
    <source>
        <dbReference type="ARBA" id="ARBA00022679"/>
    </source>
</evidence>
<evidence type="ECO:0000256" key="6">
    <source>
        <dbReference type="SAM" id="Phobius"/>
    </source>
</evidence>
<dbReference type="Pfam" id="PF02518">
    <property type="entry name" value="HATPase_c"/>
    <property type="match status" value="1"/>
</dbReference>
<dbReference type="PANTHER" id="PTHR24421">
    <property type="entry name" value="NITRATE/NITRITE SENSOR PROTEIN NARX-RELATED"/>
    <property type="match status" value="1"/>
</dbReference>
<reference evidence="8 9" key="1">
    <citation type="submission" date="2014-04" db="EMBL/GenBank/DDBJ databases">
        <title>Aquimarina sp. 22II-S11-z7 Genome Sequencing.</title>
        <authorList>
            <person name="Lai Q."/>
        </authorList>
    </citation>
    <scope>NUCLEOTIDE SEQUENCE [LARGE SCALE GENOMIC DNA]</scope>
    <source>
        <strain evidence="8 9">22II-S11-z7</strain>
    </source>
</reference>
<dbReference type="AlphaFoldDB" id="A0A023BSZ1"/>
<dbReference type="InterPro" id="IPR050482">
    <property type="entry name" value="Sensor_HK_TwoCompSys"/>
</dbReference>
<sequence>MLRSKIYIFIFVAAFHFYAFSQQKKTVLKLIDQVEKVANTNEKLYLLDSLSSVLYEKRNSDFEFYKQNYPKYTLQYIDLAKQLDSFDLAAFKTSRLTFHYLQVIGKPDSALIIVNNCIKDSLKIKNKINLGHLYIKRAGANYQIDNLEKAIVDYTNAERIYHQTKDSIFEADATYFNGQAYERLGKLSKAILKYQAANRLYTKMKDTAYIAYSGLAVSGIFSQLYLLDKSFEERQKIRVLLNSQKNKDFQALSELSVNDARDFVKKKEYKKEEEAYLTALELLRKEKGRHTNMFRLRAYVSEFYAKQGKPDIAKKYLDTLELSTDLINSPYDRIFYLKALGRYKVAKGEYKEAIPVFEEEIEIFKNSNDIRGQVHLEKELYEANKNLNRLPEALVHLDRYQLLKDSIYNLTRSNSVIYYQTLYETEKRDSKIAIQKANIEMLEAKDKAKKNLLIFGGIGLSLLFLLIYLYRNRTLLIKNKKLQQSFLQELLQTQERVGKRISKDLHDSVGQSLLLVKNRILQNKDTKTAAVVDGVIDEVRTISRSLHPFKLEELGLTVTLQSSVEMIDENYDIFISAEIDNIDQVFDQEKEVNIYRLVQESFNNIIKHSKARSAEIKVTNQENNVEIIIKDNGKGFDVSKEKVSISKIGLKTLNERSKFLKATFDILSEIDNGTTLIFNIPKHA</sequence>
<evidence type="ECO:0000313" key="8">
    <source>
        <dbReference type="EMBL" id="EZH73121.1"/>
    </source>
</evidence>
<accession>A0A023BSZ1</accession>
<keyword evidence="9" id="KW-1185">Reference proteome</keyword>
<dbReference type="eggNOG" id="COG4585">
    <property type="taxonomic scope" value="Bacteria"/>
</dbReference>
<dbReference type="SUPFAM" id="SSF48452">
    <property type="entry name" value="TPR-like"/>
    <property type="match status" value="2"/>
</dbReference>
<dbReference type="SUPFAM" id="SSF55874">
    <property type="entry name" value="ATPase domain of HSP90 chaperone/DNA topoisomerase II/histidine kinase"/>
    <property type="match status" value="1"/>
</dbReference>
<dbReference type="Gene3D" id="3.30.565.10">
    <property type="entry name" value="Histidine kinase-like ATPase, C-terminal domain"/>
    <property type="match status" value="1"/>
</dbReference>
<keyword evidence="6" id="KW-1133">Transmembrane helix</keyword>
<keyword evidence="3" id="KW-0808">Transferase</keyword>
<dbReference type="OrthoDB" id="9778366at2"/>
<dbReference type="EMBL" id="AQRA01000006">
    <property type="protein sequence ID" value="EZH73121.1"/>
    <property type="molecule type" value="Genomic_DNA"/>
</dbReference>
<dbReference type="InterPro" id="IPR003594">
    <property type="entry name" value="HATPase_dom"/>
</dbReference>
<protein>
    <recommendedName>
        <fullName evidence="2">histidine kinase</fullName>
        <ecNumber evidence="2">2.7.13.3</ecNumber>
    </recommendedName>
</protein>
<dbReference type="GO" id="GO:0000160">
    <property type="term" value="P:phosphorelay signal transduction system"/>
    <property type="evidence" value="ECO:0007669"/>
    <property type="project" value="UniProtKB-KW"/>
</dbReference>
<dbReference type="Gene3D" id="1.25.40.10">
    <property type="entry name" value="Tetratricopeptide repeat domain"/>
    <property type="match status" value="2"/>
</dbReference>
<comment type="caution">
    <text evidence="8">The sequence shown here is derived from an EMBL/GenBank/DDBJ whole genome shotgun (WGS) entry which is preliminary data.</text>
</comment>
<organism evidence="8 9">
    <name type="scientific">Aquimarina atlantica</name>
    <dbReference type="NCBI Taxonomy" id="1317122"/>
    <lineage>
        <taxon>Bacteria</taxon>
        <taxon>Pseudomonadati</taxon>
        <taxon>Bacteroidota</taxon>
        <taxon>Flavobacteriia</taxon>
        <taxon>Flavobacteriales</taxon>
        <taxon>Flavobacteriaceae</taxon>
        <taxon>Aquimarina</taxon>
    </lineage>
</organism>
<dbReference type="eggNOG" id="COG0457">
    <property type="taxonomic scope" value="Bacteria"/>
</dbReference>
<evidence type="ECO:0000256" key="2">
    <source>
        <dbReference type="ARBA" id="ARBA00012438"/>
    </source>
</evidence>
<dbReference type="InterPro" id="IPR019734">
    <property type="entry name" value="TPR_rpt"/>
</dbReference>
<dbReference type="Proteomes" id="UP000023541">
    <property type="component" value="Unassembled WGS sequence"/>
</dbReference>
<dbReference type="STRING" id="1317122.ATO12_19115"/>
<evidence type="ECO:0000256" key="4">
    <source>
        <dbReference type="ARBA" id="ARBA00022777"/>
    </source>
</evidence>
<dbReference type="GO" id="GO:0004673">
    <property type="term" value="F:protein histidine kinase activity"/>
    <property type="evidence" value="ECO:0007669"/>
    <property type="project" value="UniProtKB-EC"/>
</dbReference>
<keyword evidence="6" id="KW-0472">Membrane</keyword>
<name>A0A023BSZ1_9FLAO</name>
<feature type="transmembrane region" description="Helical" evidence="6">
    <location>
        <begin position="209"/>
        <end position="227"/>
    </location>
</feature>
<dbReference type="CDD" id="cd16917">
    <property type="entry name" value="HATPase_UhpB-NarQ-NarX-like"/>
    <property type="match status" value="1"/>
</dbReference>